<dbReference type="GO" id="GO:0004497">
    <property type="term" value="F:monooxygenase activity"/>
    <property type="evidence" value="ECO:0007669"/>
    <property type="project" value="UniProtKB-KW"/>
</dbReference>
<dbReference type="PANTHER" id="PTHR24305">
    <property type="entry name" value="CYTOCHROME P450"/>
    <property type="match status" value="1"/>
</dbReference>
<evidence type="ECO:0000256" key="6">
    <source>
        <dbReference type="ARBA" id="ARBA00023004"/>
    </source>
</evidence>
<dbReference type="PRINTS" id="PR00463">
    <property type="entry name" value="EP450I"/>
</dbReference>
<dbReference type="OrthoDB" id="1470350at2759"/>
<keyword evidence="4 7" id="KW-0349">Heme</keyword>
<evidence type="ECO:0000313" key="9">
    <source>
        <dbReference type="EMBL" id="KEY71798.1"/>
    </source>
</evidence>
<dbReference type="AlphaFoldDB" id="A0A084B2L9"/>
<feature type="binding site" description="axial binding residue" evidence="7">
    <location>
        <position position="453"/>
    </location>
    <ligand>
        <name>heme</name>
        <dbReference type="ChEBI" id="CHEBI:30413"/>
    </ligand>
    <ligandPart>
        <name>Fe</name>
        <dbReference type="ChEBI" id="CHEBI:18248"/>
    </ligandPart>
</feature>
<evidence type="ECO:0008006" key="11">
    <source>
        <dbReference type="Google" id="ProtNLM"/>
    </source>
</evidence>
<dbReference type="GO" id="GO:0005506">
    <property type="term" value="F:iron ion binding"/>
    <property type="evidence" value="ECO:0007669"/>
    <property type="project" value="InterPro"/>
</dbReference>
<evidence type="ECO:0000256" key="3">
    <source>
        <dbReference type="ARBA" id="ARBA00010617"/>
    </source>
</evidence>
<proteinExistence type="inferred from homology"/>
<evidence type="ECO:0000256" key="4">
    <source>
        <dbReference type="ARBA" id="ARBA00022617"/>
    </source>
</evidence>
<dbReference type="InterPro" id="IPR001128">
    <property type="entry name" value="Cyt_P450"/>
</dbReference>
<gene>
    <name evidence="9" type="ORF">S7711_06550</name>
</gene>
<comment type="similarity">
    <text evidence="3 8">Belongs to the cytochrome P450 family.</text>
</comment>
<dbReference type="Gene3D" id="1.10.630.10">
    <property type="entry name" value="Cytochrome P450"/>
    <property type="match status" value="1"/>
</dbReference>
<dbReference type="InterPro" id="IPR036396">
    <property type="entry name" value="Cyt_P450_sf"/>
</dbReference>
<evidence type="ECO:0000256" key="8">
    <source>
        <dbReference type="RuleBase" id="RU000461"/>
    </source>
</evidence>
<reference evidence="9 10" key="1">
    <citation type="journal article" date="2014" name="BMC Genomics">
        <title>Comparative genome sequencing reveals chemotype-specific gene clusters in the toxigenic black mold Stachybotrys.</title>
        <authorList>
            <person name="Semeiks J."/>
            <person name="Borek D."/>
            <person name="Otwinowski Z."/>
            <person name="Grishin N.V."/>
        </authorList>
    </citation>
    <scope>NUCLEOTIDE SEQUENCE [LARGE SCALE GENOMIC DNA]</scope>
    <source>
        <strain evidence="10">CBS 109288 / IBT 7711</strain>
    </source>
</reference>
<dbReference type="InterPro" id="IPR002401">
    <property type="entry name" value="Cyt_P450_E_grp-I"/>
</dbReference>
<keyword evidence="6 7" id="KW-0408">Iron</keyword>
<accession>A0A084B2L9</accession>
<name>A0A084B2L9_STACB</name>
<dbReference type="EMBL" id="KL648196">
    <property type="protein sequence ID" value="KEY71798.1"/>
    <property type="molecule type" value="Genomic_DNA"/>
</dbReference>
<dbReference type="GO" id="GO:0016705">
    <property type="term" value="F:oxidoreductase activity, acting on paired donors, with incorporation or reduction of molecular oxygen"/>
    <property type="evidence" value="ECO:0007669"/>
    <property type="project" value="InterPro"/>
</dbReference>
<evidence type="ECO:0000256" key="2">
    <source>
        <dbReference type="ARBA" id="ARBA00004685"/>
    </source>
</evidence>
<dbReference type="InterPro" id="IPR017972">
    <property type="entry name" value="Cyt_P450_CS"/>
</dbReference>
<organism evidence="9 10">
    <name type="scientific">Stachybotrys chartarum (strain CBS 109288 / IBT 7711)</name>
    <name type="common">Toxic black mold</name>
    <name type="synonym">Stilbospora chartarum</name>
    <dbReference type="NCBI Taxonomy" id="1280523"/>
    <lineage>
        <taxon>Eukaryota</taxon>
        <taxon>Fungi</taxon>
        <taxon>Dikarya</taxon>
        <taxon>Ascomycota</taxon>
        <taxon>Pezizomycotina</taxon>
        <taxon>Sordariomycetes</taxon>
        <taxon>Hypocreomycetidae</taxon>
        <taxon>Hypocreales</taxon>
        <taxon>Stachybotryaceae</taxon>
        <taxon>Stachybotrys</taxon>
    </lineage>
</organism>
<protein>
    <recommendedName>
        <fullName evidence="11">Cytochrome P450</fullName>
    </recommendedName>
</protein>
<dbReference type="InterPro" id="IPR050121">
    <property type="entry name" value="Cytochrome_P450_monoxygenase"/>
</dbReference>
<keyword evidence="10" id="KW-1185">Reference proteome</keyword>
<sequence>MGISETLEPLSSTVAANWAPIAVAGVSLYATVNCFYNLYFHPAAKYPGPKLAAVSNLWYAYHWITGKYPLVIAKALEEYGDVVRIAPNELVFITPKAAADMFGTQVRGLEKFPKAPFVTLGWPDQGITWECDPVKHRQKVKWLLPAFSAKSLKTKEAIIHKYIDIFVQKMKKLGGREEGIELRQWADWLAMDQAADMGYSREMNQVEQEKSSLYLEAIWAANFFVTMHTIAKKYPLLGWMQYFSVPPAAIGNYIKALGANQKAFNQRIEKRGSTDHPDHFDQLLPADAPIPSKADLQSLETVCLHLMLAGYEPISSSFLGVIAFTLQDPESYRRLVGEIREAFENYDDITADSVVQLKFLHACIMEQLRVAVVGATGQPRVSPGATVDGHYIPKGVQVQYGNYAFTRSTRYFHDPYSYRPQRWMPRDHAYFEAAYADDARDDFQPWGMGIRGCPGTALSLNQVRLIVAKTLWAFDVEKVPGQRDVNYERDFKLYGMLEKPDVWVRFHPVARG</sequence>
<keyword evidence="8" id="KW-0560">Oxidoreductase</keyword>
<comment type="cofactor">
    <cofactor evidence="1 7">
        <name>heme</name>
        <dbReference type="ChEBI" id="CHEBI:30413"/>
    </cofactor>
</comment>
<dbReference type="PANTHER" id="PTHR24305:SF210">
    <property type="entry name" value="CYTOCHROME P450 MONOOXYGENASE ASQL-RELATED"/>
    <property type="match status" value="1"/>
</dbReference>
<keyword evidence="8" id="KW-0503">Monooxygenase</keyword>
<dbReference type="Pfam" id="PF00067">
    <property type="entry name" value="p450"/>
    <property type="match status" value="1"/>
</dbReference>
<dbReference type="GO" id="GO:0020037">
    <property type="term" value="F:heme binding"/>
    <property type="evidence" value="ECO:0007669"/>
    <property type="project" value="InterPro"/>
</dbReference>
<evidence type="ECO:0000256" key="5">
    <source>
        <dbReference type="ARBA" id="ARBA00022723"/>
    </source>
</evidence>
<dbReference type="Proteomes" id="UP000028045">
    <property type="component" value="Unassembled WGS sequence"/>
</dbReference>
<dbReference type="SUPFAM" id="SSF48264">
    <property type="entry name" value="Cytochrome P450"/>
    <property type="match status" value="1"/>
</dbReference>
<dbReference type="HOGENOM" id="CLU_001570_14_11_1"/>
<keyword evidence="5 7" id="KW-0479">Metal-binding</keyword>
<dbReference type="PROSITE" id="PS00086">
    <property type="entry name" value="CYTOCHROME_P450"/>
    <property type="match status" value="1"/>
</dbReference>
<evidence type="ECO:0000313" key="10">
    <source>
        <dbReference type="Proteomes" id="UP000028045"/>
    </source>
</evidence>
<comment type="pathway">
    <text evidence="2">Mycotoxin biosynthesis.</text>
</comment>
<evidence type="ECO:0000256" key="1">
    <source>
        <dbReference type="ARBA" id="ARBA00001971"/>
    </source>
</evidence>
<evidence type="ECO:0000256" key="7">
    <source>
        <dbReference type="PIRSR" id="PIRSR602401-1"/>
    </source>
</evidence>